<dbReference type="PATRIC" id="fig|69370.6.peg.4194"/>
<accession>A0A0M2H7K8</accession>
<gene>
    <name evidence="1" type="ORF">RS82_04137</name>
</gene>
<keyword evidence="2" id="KW-1185">Reference proteome</keyword>
<comment type="caution">
    <text evidence="1">The sequence shown here is derived from an EMBL/GenBank/DDBJ whole genome shotgun (WGS) entry which is preliminary data.</text>
</comment>
<reference evidence="1 2" key="1">
    <citation type="submission" date="2015-02" db="EMBL/GenBank/DDBJ databases">
        <title>Draft genome sequences of ten Microbacterium spp. with emphasis on heavy metal contaminated environments.</title>
        <authorList>
            <person name="Corretto E."/>
        </authorList>
    </citation>
    <scope>NUCLEOTIDE SEQUENCE [LARGE SCALE GENOMIC DNA]</scope>
    <source>
        <strain evidence="1 2">DSM 8608</strain>
    </source>
</reference>
<name>A0A0M2H7K8_MICTR</name>
<dbReference type="Proteomes" id="UP000034098">
    <property type="component" value="Unassembled WGS sequence"/>
</dbReference>
<evidence type="ECO:0000313" key="1">
    <source>
        <dbReference type="EMBL" id="KJL39924.1"/>
    </source>
</evidence>
<organism evidence="1 2">
    <name type="scientific">Microbacterium trichothecenolyticum</name>
    <name type="common">Aureobacterium trichothecenolyticum</name>
    <dbReference type="NCBI Taxonomy" id="69370"/>
    <lineage>
        <taxon>Bacteria</taxon>
        <taxon>Bacillati</taxon>
        <taxon>Actinomycetota</taxon>
        <taxon>Actinomycetes</taxon>
        <taxon>Micrococcales</taxon>
        <taxon>Microbacteriaceae</taxon>
        <taxon>Microbacterium</taxon>
    </lineage>
</organism>
<sequence>MSAAKVVVIALTPEQAVEAFNAIDPAERPEAAVRPATPAAVLAGTGPSEALAVYVDPRITNAGFEVTAFQEYAVRATTRSTLPAVKLA</sequence>
<dbReference type="AlphaFoldDB" id="A0A0M2H7K8"/>
<dbReference type="RefSeq" id="WP_045302864.1">
    <property type="nucleotide sequence ID" value="NZ_JYJA01000041.1"/>
</dbReference>
<proteinExistence type="predicted"/>
<dbReference type="EMBL" id="JYJA01000041">
    <property type="protein sequence ID" value="KJL39924.1"/>
    <property type="molecule type" value="Genomic_DNA"/>
</dbReference>
<evidence type="ECO:0000313" key="2">
    <source>
        <dbReference type="Proteomes" id="UP000034098"/>
    </source>
</evidence>
<protein>
    <submittedName>
        <fullName evidence="1">Uncharacterized protein</fullName>
    </submittedName>
</protein>